<name>A0A067MP42_BOTB1</name>
<dbReference type="Proteomes" id="UP000027195">
    <property type="component" value="Unassembled WGS sequence"/>
</dbReference>
<evidence type="ECO:0000313" key="2">
    <source>
        <dbReference type="Proteomes" id="UP000027195"/>
    </source>
</evidence>
<accession>A0A067MP42</accession>
<dbReference type="PANTHER" id="PTHR38926">
    <property type="entry name" value="F-BOX DOMAIN CONTAINING PROTEIN, EXPRESSED"/>
    <property type="match status" value="1"/>
</dbReference>
<dbReference type="EMBL" id="KL198023">
    <property type="protein sequence ID" value="KDQ17533.1"/>
    <property type="molecule type" value="Genomic_DNA"/>
</dbReference>
<sequence>MSDQEADLTPRTSLVETKLPLLPGIQSQTPLLAPIYRLPPDILLLIFHSMACAVHAKHRDSIRLLISLLTVSRMWRRVTLKCFELWTRLYAGLPEGVFGTFLNHSRSAPLEFHFVSAPSLDFSQYLSLLSPHRNRLAACYLYGVREREIFPLLAERLPTLETLSLTSSSGHSGDHVEHLHAQGALQSGLTNTPRLRELVLSGMYLSLWPHNLSHLTKLSLGRITYDPNDSPDAFLRLFRALEGTPLLEELYILDIGITNLPTEPIPAKVPIQLSNLRIMEVERPSPPEFSQYVLSAITAPPFLSFKFAGWREASPSDVLPRWSPVHPSLPGLADIYDLDVAVACSKCTEMVDITTTGLSHQSKAPVFRIEIVQHSDDILDDTFPSIMEGLHQVLPDMPFLTILSLSNYVPRGSYGAGSSRRQTAQLFTEFLDRHPQIEELSLMSFYDTWTEALVAVTARGHVCPRLRKLTLHRCIHITGETLTDIVTRRAKCNGGHLEELVIYDCLGVDEETVLHIKTLVAQVTFFNLEDVSPSSAVPV</sequence>
<dbReference type="InterPro" id="IPR032675">
    <property type="entry name" value="LRR_dom_sf"/>
</dbReference>
<organism evidence="1 2">
    <name type="scientific">Botryobasidium botryosum (strain FD-172 SS1)</name>
    <dbReference type="NCBI Taxonomy" id="930990"/>
    <lineage>
        <taxon>Eukaryota</taxon>
        <taxon>Fungi</taxon>
        <taxon>Dikarya</taxon>
        <taxon>Basidiomycota</taxon>
        <taxon>Agaricomycotina</taxon>
        <taxon>Agaricomycetes</taxon>
        <taxon>Cantharellales</taxon>
        <taxon>Botryobasidiaceae</taxon>
        <taxon>Botryobasidium</taxon>
    </lineage>
</organism>
<proteinExistence type="predicted"/>
<dbReference type="AlphaFoldDB" id="A0A067MP42"/>
<dbReference type="PANTHER" id="PTHR38926:SF5">
    <property type="entry name" value="F-BOX AND LEUCINE-RICH REPEAT PROTEIN 6"/>
    <property type="match status" value="1"/>
</dbReference>
<dbReference type="SUPFAM" id="SSF52047">
    <property type="entry name" value="RNI-like"/>
    <property type="match status" value="1"/>
</dbReference>
<dbReference type="Gene3D" id="3.80.10.10">
    <property type="entry name" value="Ribonuclease Inhibitor"/>
    <property type="match status" value="1"/>
</dbReference>
<dbReference type="HOGENOM" id="CLU_024199_1_1_1"/>
<protein>
    <submittedName>
        <fullName evidence="1">Uncharacterized protein</fullName>
    </submittedName>
</protein>
<evidence type="ECO:0000313" key="1">
    <source>
        <dbReference type="EMBL" id="KDQ17533.1"/>
    </source>
</evidence>
<reference evidence="2" key="1">
    <citation type="journal article" date="2014" name="Proc. Natl. Acad. Sci. U.S.A.">
        <title>Extensive sampling of basidiomycete genomes demonstrates inadequacy of the white-rot/brown-rot paradigm for wood decay fungi.</title>
        <authorList>
            <person name="Riley R."/>
            <person name="Salamov A.A."/>
            <person name="Brown D.W."/>
            <person name="Nagy L.G."/>
            <person name="Floudas D."/>
            <person name="Held B.W."/>
            <person name="Levasseur A."/>
            <person name="Lombard V."/>
            <person name="Morin E."/>
            <person name="Otillar R."/>
            <person name="Lindquist E.A."/>
            <person name="Sun H."/>
            <person name="LaButti K.M."/>
            <person name="Schmutz J."/>
            <person name="Jabbour D."/>
            <person name="Luo H."/>
            <person name="Baker S.E."/>
            <person name="Pisabarro A.G."/>
            <person name="Walton J.D."/>
            <person name="Blanchette R.A."/>
            <person name="Henrissat B."/>
            <person name="Martin F."/>
            <person name="Cullen D."/>
            <person name="Hibbett D.S."/>
            <person name="Grigoriev I.V."/>
        </authorList>
    </citation>
    <scope>NUCLEOTIDE SEQUENCE [LARGE SCALE GENOMIC DNA]</scope>
    <source>
        <strain evidence="2">FD-172 SS1</strain>
    </source>
</reference>
<gene>
    <name evidence="1" type="ORF">BOTBODRAFT_64016</name>
</gene>
<keyword evidence="2" id="KW-1185">Reference proteome</keyword>
<dbReference type="OrthoDB" id="3246025at2759"/>
<dbReference type="InParanoid" id="A0A067MP42"/>